<name>A0ABV7VRB6_9GAMM</name>
<reference evidence="8" key="1">
    <citation type="journal article" date="2019" name="Int. J. Syst. Evol. Microbiol.">
        <title>The Global Catalogue of Microorganisms (GCM) 10K type strain sequencing project: providing services to taxonomists for standard genome sequencing and annotation.</title>
        <authorList>
            <consortium name="The Broad Institute Genomics Platform"/>
            <consortium name="The Broad Institute Genome Sequencing Center for Infectious Disease"/>
            <person name="Wu L."/>
            <person name="Ma J."/>
        </authorList>
    </citation>
    <scope>NUCLEOTIDE SEQUENCE [LARGE SCALE GENOMIC DNA]</scope>
    <source>
        <strain evidence="8">KCTC 42424</strain>
    </source>
</reference>
<comment type="function">
    <text evidence="1">Plays a role in synthesis, processing and/or stability of 23S rRNA.</text>
</comment>
<evidence type="ECO:0000256" key="2">
    <source>
        <dbReference type="ARBA" id="ARBA00010740"/>
    </source>
</evidence>
<dbReference type="Pfam" id="PF02620">
    <property type="entry name" value="YceD"/>
    <property type="match status" value="1"/>
</dbReference>
<protein>
    <recommendedName>
        <fullName evidence="3">Large ribosomal RNA subunit accumulation protein YceD</fullName>
    </recommendedName>
    <alternativeName>
        <fullName evidence="5">23S rRNA accumulation protein YceD</fullName>
    </alternativeName>
</protein>
<accession>A0ABV7VRB6</accession>
<organism evidence="7 8">
    <name type="scientific">Bacterioplanoides pacificum</name>
    <dbReference type="NCBI Taxonomy" id="1171596"/>
    <lineage>
        <taxon>Bacteria</taxon>
        <taxon>Pseudomonadati</taxon>
        <taxon>Pseudomonadota</taxon>
        <taxon>Gammaproteobacteria</taxon>
        <taxon>Oceanospirillales</taxon>
        <taxon>Oceanospirillaceae</taxon>
        <taxon>Bacterioplanoides</taxon>
    </lineage>
</organism>
<sequence length="187" mass="21158">MTQELCIPIMSRTMAEARLPQRVDAAKLVEVNQRFTADIDSKELSRLSDAVESCDAPVSCDIEFDRDEERNRILTGSCKTQVVMICQRCLGPVTIPVESDFQLGLVFDDEQAKQLPRRLEPVELDEDARLDLWETLEDEVLLALPSFPTHPESECQIKQPTPETTATDDSDVKRPNPFDVLAQLKQK</sequence>
<dbReference type="EMBL" id="JBHRYB010000005">
    <property type="protein sequence ID" value="MFC3680070.1"/>
    <property type="molecule type" value="Genomic_DNA"/>
</dbReference>
<evidence type="ECO:0000313" key="8">
    <source>
        <dbReference type="Proteomes" id="UP001595722"/>
    </source>
</evidence>
<evidence type="ECO:0000256" key="3">
    <source>
        <dbReference type="ARBA" id="ARBA00015716"/>
    </source>
</evidence>
<keyword evidence="8" id="KW-1185">Reference proteome</keyword>
<proteinExistence type="inferred from homology"/>
<dbReference type="InterPro" id="IPR003772">
    <property type="entry name" value="YceD"/>
</dbReference>
<dbReference type="PANTHER" id="PTHR38099:SF1">
    <property type="entry name" value="LARGE RIBOSOMAL RNA SUBUNIT ACCUMULATION PROTEIN YCED"/>
    <property type="match status" value="1"/>
</dbReference>
<evidence type="ECO:0000313" key="7">
    <source>
        <dbReference type="EMBL" id="MFC3680070.1"/>
    </source>
</evidence>
<dbReference type="PANTHER" id="PTHR38099">
    <property type="entry name" value="LARGE RIBOSOMAL RNA SUBUNIT ACCUMULATION PROTEIN YCED"/>
    <property type="match status" value="1"/>
</dbReference>
<keyword evidence="4" id="KW-0690">Ribosome biogenesis</keyword>
<comment type="similarity">
    <text evidence="2">Belongs to the DUF177 domain family.</text>
</comment>
<dbReference type="Proteomes" id="UP001595722">
    <property type="component" value="Unassembled WGS sequence"/>
</dbReference>
<feature type="region of interest" description="Disordered" evidence="6">
    <location>
        <begin position="148"/>
        <end position="178"/>
    </location>
</feature>
<dbReference type="InterPro" id="IPR039255">
    <property type="entry name" value="YceD_bac"/>
</dbReference>
<evidence type="ECO:0000256" key="1">
    <source>
        <dbReference type="ARBA" id="ARBA00002868"/>
    </source>
</evidence>
<feature type="compositionally biased region" description="Polar residues" evidence="6">
    <location>
        <begin position="156"/>
        <end position="167"/>
    </location>
</feature>
<comment type="caution">
    <text evidence="7">The sequence shown here is derived from an EMBL/GenBank/DDBJ whole genome shotgun (WGS) entry which is preliminary data.</text>
</comment>
<evidence type="ECO:0000256" key="6">
    <source>
        <dbReference type="SAM" id="MobiDB-lite"/>
    </source>
</evidence>
<evidence type="ECO:0000256" key="4">
    <source>
        <dbReference type="ARBA" id="ARBA00022517"/>
    </source>
</evidence>
<evidence type="ECO:0000256" key="5">
    <source>
        <dbReference type="ARBA" id="ARBA00031841"/>
    </source>
</evidence>
<gene>
    <name evidence="7" type="ORF">ACFOMG_08090</name>
</gene>